<dbReference type="AlphaFoldDB" id="S0FK26"/>
<dbReference type="PATRIC" id="fig|1195236.3.peg.2177"/>
<dbReference type="RefSeq" id="WP_004625421.1">
    <property type="nucleotide sequence ID" value="NZ_AORV01000030.1"/>
</dbReference>
<dbReference type="eggNOG" id="ENOG502Z7WH">
    <property type="taxonomic scope" value="Bacteria"/>
</dbReference>
<name>S0FK26_RUMCE</name>
<evidence type="ECO:0000313" key="1">
    <source>
        <dbReference type="EMBL" id="EMS72167.1"/>
    </source>
</evidence>
<reference evidence="1 2" key="1">
    <citation type="journal article" date="2013" name="Genome Announc.">
        <title>Draft Genome Sequence of the Cellulolytic, Mesophilic, Anaerobic Bacterium Clostridium termitidis Strain CT1112 (DSM 5398).</title>
        <authorList>
            <person name="Lal S."/>
            <person name="Ramachandran U."/>
            <person name="Zhang X."/>
            <person name="Munir R."/>
            <person name="Sparling R."/>
            <person name="Levin D.B."/>
        </authorList>
    </citation>
    <scope>NUCLEOTIDE SEQUENCE [LARGE SCALE GENOMIC DNA]</scope>
    <source>
        <strain evidence="1 2">CT1112</strain>
    </source>
</reference>
<dbReference type="Proteomes" id="UP000014155">
    <property type="component" value="Unassembled WGS sequence"/>
</dbReference>
<keyword evidence="2" id="KW-1185">Reference proteome</keyword>
<comment type="caution">
    <text evidence="1">The sequence shown here is derived from an EMBL/GenBank/DDBJ whole genome shotgun (WGS) entry which is preliminary data.</text>
</comment>
<accession>S0FK26</accession>
<proteinExistence type="predicted"/>
<gene>
    <name evidence="1" type="ORF">CTER_1856</name>
</gene>
<dbReference type="EMBL" id="AORV01000030">
    <property type="protein sequence ID" value="EMS72167.1"/>
    <property type="molecule type" value="Genomic_DNA"/>
</dbReference>
<dbReference type="Pfam" id="PF09709">
    <property type="entry name" value="Cas_Csd1"/>
    <property type="match status" value="1"/>
</dbReference>
<dbReference type="NCBIfam" id="TIGR01863">
    <property type="entry name" value="cas_Csd1"/>
    <property type="match status" value="1"/>
</dbReference>
<dbReference type="CDD" id="cd09757">
    <property type="entry name" value="Cas8c_I-C"/>
    <property type="match status" value="1"/>
</dbReference>
<evidence type="ECO:0000313" key="2">
    <source>
        <dbReference type="Proteomes" id="UP000014155"/>
    </source>
</evidence>
<dbReference type="STRING" id="1195236.CTER_1856"/>
<organism evidence="1 2">
    <name type="scientific">Ruminiclostridium cellobioparum subsp. termitidis CT1112</name>
    <dbReference type="NCBI Taxonomy" id="1195236"/>
    <lineage>
        <taxon>Bacteria</taxon>
        <taxon>Bacillati</taxon>
        <taxon>Bacillota</taxon>
        <taxon>Clostridia</taxon>
        <taxon>Eubacteriales</taxon>
        <taxon>Oscillospiraceae</taxon>
        <taxon>Ruminiclostridium</taxon>
    </lineage>
</organism>
<protein>
    <submittedName>
        <fullName evidence="1">CRISPR-associated protein, Csd1 family</fullName>
    </submittedName>
</protein>
<sequence>MILQSLVRYYEILAEDENSDIPRLGYSRTGVSYALNISKEGELLGVIPLKIPSGNGKKLVPQRIIVPEQEKKSVGIKSNFLCENSSYTLGIDNNGKPDRTKKCFEAFRELHNKILNNVECTEAKALLNFVNKWDVNNASSHIALKDYLEDLYTGANIVFRLDGVGDIHKNKTILKAWEEYKNNSEGSKKMWCLDCGEYANVARLHPNIKGVRGAQSVGAAIVSFNDRAYESYGREKEQGLNAPVSEYAAFAYTTVLNSMLSDNQHKQYLGDTTVVFWAESPQRYYQDFASMFIDPDELKDGDNSKFERDKGAVDEVKAIFEKISNGAVIGDYSSGFNKNVKFYILGLAPNAARLSIRFFTVNSFGDFIEKVSRHYEDLRMEKQFQDEQDLFSLWRLLNETVSPKSNDKSASPILAGAVLRAILTGSHYPAALFNSIMLRIRAEHSINHHKAAIIKAYLLRNSNKFKEVLTVSLNEQSNNRAYVLGRLFAVLEKAQQDASESKLNSTIKDRYFTSACATPASVFPILLRLSQHHISKSSKDGYGKANDKKMSKILDILDIEKNPFPAHLLLEEQGVFVLGYYHQKNALYKKNDEKEN</sequence>
<dbReference type="InterPro" id="IPR010144">
    <property type="entry name" value="CRISPR-assoc_prot_Csd1-typ"/>
</dbReference>